<keyword evidence="2" id="KW-1003">Cell membrane</keyword>
<evidence type="ECO:0000256" key="10">
    <source>
        <dbReference type="ARBA" id="ARBA00023603"/>
    </source>
</evidence>
<keyword evidence="5" id="KW-0732">Signal</keyword>
<proteinExistence type="inferred from homology"/>
<feature type="transmembrane region" description="Helical" evidence="13">
    <location>
        <begin position="128"/>
        <end position="148"/>
    </location>
</feature>
<protein>
    <recommendedName>
        <fullName evidence="11">Glycosyl-4,4'-diaponeurosporenoate acyltransferase</fullName>
    </recommendedName>
</protein>
<evidence type="ECO:0000256" key="13">
    <source>
        <dbReference type="SAM" id="Phobius"/>
    </source>
</evidence>
<evidence type="ECO:0000313" key="15">
    <source>
        <dbReference type="Proteomes" id="UP000199589"/>
    </source>
</evidence>
<evidence type="ECO:0000256" key="12">
    <source>
        <dbReference type="ARBA" id="ARBA00025324"/>
    </source>
</evidence>
<dbReference type="Pfam" id="PF18927">
    <property type="entry name" value="CrtO"/>
    <property type="match status" value="1"/>
</dbReference>
<feature type="transmembrane region" description="Helical" evidence="13">
    <location>
        <begin position="6"/>
        <end position="31"/>
    </location>
</feature>
<reference evidence="15" key="1">
    <citation type="submission" date="2016-10" db="EMBL/GenBank/DDBJ databases">
        <authorList>
            <person name="Varghese N."/>
            <person name="Submissions S."/>
        </authorList>
    </citation>
    <scope>NUCLEOTIDE SEQUENCE [LARGE SCALE GENOMIC DNA]</scope>
    <source>
        <strain evidence="15">DSM 16108</strain>
    </source>
</reference>
<keyword evidence="8 14" id="KW-0012">Acyltransferase</keyword>
<sequence length="164" mass="19721">MTLSQTMLLLLLNIGIWFIIHMSVSISLLFLPKNLFLTNSLFKFLFNSYDWEKRGQFYDIVFLVKRWKDKLPDGASLFNLGYRKKHLHSSNKKDIEEFIMETKRAELTHWLIMLLVPLFFLWNPSWAAWINAIYGVSINAPFIVIQRYNRPRLERIKRLKEQRI</sequence>
<evidence type="ECO:0000256" key="2">
    <source>
        <dbReference type="ARBA" id="ARBA00022475"/>
    </source>
</evidence>
<comment type="similarity">
    <text evidence="10">Belongs to the acyltransferase CrtO family.</text>
</comment>
<dbReference type="AlphaFoldDB" id="A0A1I3Y1M1"/>
<evidence type="ECO:0000256" key="4">
    <source>
        <dbReference type="ARBA" id="ARBA00022692"/>
    </source>
</evidence>
<dbReference type="GO" id="GO:0005886">
    <property type="term" value="C:plasma membrane"/>
    <property type="evidence" value="ECO:0007669"/>
    <property type="project" value="UniProtKB-SubCell"/>
</dbReference>
<evidence type="ECO:0000256" key="3">
    <source>
        <dbReference type="ARBA" id="ARBA00022679"/>
    </source>
</evidence>
<gene>
    <name evidence="14" type="ORF">SAMN04488569_101839</name>
</gene>
<dbReference type="InterPro" id="IPR044021">
    <property type="entry name" value="CrtO"/>
</dbReference>
<dbReference type="GO" id="GO:0016746">
    <property type="term" value="F:acyltransferase activity"/>
    <property type="evidence" value="ECO:0007669"/>
    <property type="project" value="UniProtKB-KW"/>
</dbReference>
<organism evidence="14 15">
    <name type="scientific">Marinilactibacillus piezotolerans</name>
    <dbReference type="NCBI Taxonomy" id="258723"/>
    <lineage>
        <taxon>Bacteria</taxon>
        <taxon>Bacillati</taxon>
        <taxon>Bacillota</taxon>
        <taxon>Bacilli</taxon>
        <taxon>Lactobacillales</taxon>
        <taxon>Carnobacteriaceae</taxon>
        <taxon>Marinilactibacillus</taxon>
    </lineage>
</organism>
<evidence type="ECO:0000313" key="14">
    <source>
        <dbReference type="EMBL" id="SFK25715.1"/>
    </source>
</evidence>
<comment type="subcellular location">
    <subcellularLocation>
        <location evidence="1">Cell membrane</location>
        <topology evidence="1">Single-pass membrane protein</topology>
    </subcellularLocation>
</comment>
<comment type="pathway">
    <text evidence="9">Carotenoid biosynthesis; staphyloxanthin biosynthesis; staphyloxanthin from farnesyl diphosphate: step 5/5.</text>
</comment>
<keyword evidence="15" id="KW-1185">Reference proteome</keyword>
<comment type="function">
    <text evidence="12">Catalyzes the acylation of glycosyl-4,4'-diaponeurosporenoate, i.e. the esterification of glucose at the C6'' position with the carboxyl group of the C(15) fatty acid 12-methyltetradecanoic acid, to yield staphyloxanthin. This is the last step in the biosynthesis of this orange pigment, present in most staphylococci strains.</text>
</comment>
<keyword evidence="6 13" id="KW-1133">Transmembrane helix</keyword>
<name>A0A1I3Y1M1_9LACT</name>
<dbReference type="OrthoDB" id="3783432at2"/>
<evidence type="ECO:0000256" key="7">
    <source>
        <dbReference type="ARBA" id="ARBA00023136"/>
    </source>
</evidence>
<evidence type="ECO:0000256" key="5">
    <source>
        <dbReference type="ARBA" id="ARBA00022729"/>
    </source>
</evidence>
<evidence type="ECO:0000256" key="8">
    <source>
        <dbReference type="ARBA" id="ARBA00023315"/>
    </source>
</evidence>
<evidence type="ECO:0000256" key="6">
    <source>
        <dbReference type="ARBA" id="ARBA00022989"/>
    </source>
</evidence>
<dbReference type="RefSeq" id="WP_072695522.1">
    <property type="nucleotide sequence ID" value="NZ_FOSJ01000018.1"/>
</dbReference>
<dbReference type="UniPathway" id="UPA00029">
    <property type="reaction ID" value="UER00560"/>
</dbReference>
<accession>A0A1I3Y1M1</accession>
<evidence type="ECO:0000256" key="9">
    <source>
        <dbReference type="ARBA" id="ARBA00023588"/>
    </source>
</evidence>
<evidence type="ECO:0000256" key="1">
    <source>
        <dbReference type="ARBA" id="ARBA00004162"/>
    </source>
</evidence>
<keyword evidence="4 13" id="KW-0812">Transmembrane</keyword>
<evidence type="ECO:0000256" key="11">
    <source>
        <dbReference type="ARBA" id="ARBA00023667"/>
    </source>
</evidence>
<keyword evidence="7 13" id="KW-0472">Membrane</keyword>
<keyword evidence="3 14" id="KW-0808">Transferase</keyword>
<dbReference type="Proteomes" id="UP000199589">
    <property type="component" value="Unassembled WGS sequence"/>
</dbReference>
<dbReference type="EMBL" id="FOSJ01000018">
    <property type="protein sequence ID" value="SFK25715.1"/>
    <property type="molecule type" value="Genomic_DNA"/>
</dbReference>